<evidence type="ECO:0000313" key="1">
    <source>
        <dbReference type="EMBL" id="QDU61555.1"/>
    </source>
</evidence>
<proteinExistence type="predicted"/>
<accession>A0A518B3K5</accession>
<organism evidence="1 2">
    <name type="scientific">Kolteria novifilia</name>
    <dbReference type="NCBI Taxonomy" id="2527975"/>
    <lineage>
        <taxon>Bacteria</taxon>
        <taxon>Pseudomonadati</taxon>
        <taxon>Planctomycetota</taxon>
        <taxon>Planctomycetia</taxon>
        <taxon>Kolteriales</taxon>
        <taxon>Kolteriaceae</taxon>
        <taxon>Kolteria</taxon>
    </lineage>
</organism>
<dbReference type="OrthoDB" id="9810303at2"/>
<keyword evidence="2" id="KW-1185">Reference proteome</keyword>
<dbReference type="RefSeq" id="WP_145258135.1">
    <property type="nucleotide sequence ID" value="NZ_CP036279.1"/>
</dbReference>
<dbReference type="EMBL" id="CP036279">
    <property type="protein sequence ID" value="QDU61555.1"/>
    <property type="molecule type" value="Genomic_DNA"/>
</dbReference>
<dbReference type="AlphaFoldDB" id="A0A518B3K5"/>
<protein>
    <recommendedName>
        <fullName evidence="3">Glycosyl transferase family 2</fullName>
    </recommendedName>
</protein>
<dbReference type="KEGG" id="knv:Pan216_24160"/>
<name>A0A518B3K5_9BACT</name>
<reference evidence="1 2" key="1">
    <citation type="submission" date="2019-02" db="EMBL/GenBank/DDBJ databases">
        <title>Deep-cultivation of Planctomycetes and their phenomic and genomic characterization uncovers novel biology.</title>
        <authorList>
            <person name="Wiegand S."/>
            <person name="Jogler M."/>
            <person name="Boedeker C."/>
            <person name="Pinto D."/>
            <person name="Vollmers J."/>
            <person name="Rivas-Marin E."/>
            <person name="Kohn T."/>
            <person name="Peeters S.H."/>
            <person name="Heuer A."/>
            <person name="Rast P."/>
            <person name="Oberbeckmann S."/>
            <person name="Bunk B."/>
            <person name="Jeske O."/>
            <person name="Meyerdierks A."/>
            <person name="Storesund J.E."/>
            <person name="Kallscheuer N."/>
            <person name="Luecker S."/>
            <person name="Lage O.M."/>
            <person name="Pohl T."/>
            <person name="Merkel B.J."/>
            <person name="Hornburger P."/>
            <person name="Mueller R.-W."/>
            <person name="Bruemmer F."/>
            <person name="Labrenz M."/>
            <person name="Spormann A.M."/>
            <person name="Op den Camp H."/>
            <person name="Overmann J."/>
            <person name="Amann R."/>
            <person name="Jetten M.S.M."/>
            <person name="Mascher T."/>
            <person name="Medema M.H."/>
            <person name="Devos D.P."/>
            <person name="Kaster A.-K."/>
            <person name="Ovreas L."/>
            <person name="Rohde M."/>
            <person name="Galperin M.Y."/>
            <person name="Jogler C."/>
        </authorList>
    </citation>
    <scope>NUCLEOTIDE SEQUENCE [LARGE SCALE GENOMIC DNA]</scope>
    <source>
        <strain evidence="1 2">Pan216</strain>
    </source>
</reference>
<dbReference type="Proteomes" id="UP000317093">
    <property type="component" value="Chromosome"/>
</dbReference>
<evidence type="ECO:0008006" key="3">
    <source>
        <dbReference type="Google" id="ProtNLM"/>
    </source>
</evidence>
<dbReference type="Gene3D" id="3.90.550.10">
    <property type="entry name" value="Spore Coat Polysaccharide Biosynthesis Protein SpsA, Chain A"/>
    <property type="match status" value="1"/>
</dbReference>
<evidence type="ECO:0000313" key="2">
    <source>
        <dbReference type="Proteomes" id="UP000317093"/>
    </source>
</evidence>
<dbReference type="InterPro" id="IPR029044">
    <property type="entry name" value="Nucleotide-diphossugar_trans"/>
</dbReference>
<sequence length="277" mass="31193">MDLETLFHRNSLAGSPISLLIRPGDVAPVWQSAVDLLEGCGLSGEVIVLSDEPIPSRLPARSRGIRIRWIPWDSDASSPDLAALGEMCRWPSIIMTDAAVTLKERDLAELVDRLNFSDIVVGIRSRRERWLLRPFAWGLRMLLGVPVRDPLCPIRGFRKRALEGVVIQSAGAMVDVEVLAKLTFRESLFDEYPLRSSPKSPGLVATVLRSLGRDRALWLRPKFWKFDRRKPVFPPVLADVVATVPSEKSAEPATNGNHRWNHPRHPWGPIFPKRRLV</sequence>
<gene>
    <name evidence="1" type="ORF">Pan216_24160</name>
</gene>